<keyword evidence="3" id="KW-0732">Signal</keyword>
<dbReference type="Proteomes" id="UP000696485">
    <property type="component" value="Unassembled WGS sequence"/>
</dbReference>
<dbReference type="PROSITE" id="PS51677">
    <property type="entry name" value="NODB"/>
    <property type="match status" value="1"/>
</dbReference>
<evidence type="ECO:0000256" key="2">
    <source>
        <dbReference type="ARBA" id="ARBA00022801"/>
    </source>
</evidence>
<feature type="domain" description="NodB homology" evidence="4">
    <location>
        <begin position="95"/>
        <end position="285"/>
    </location>
</feature>
<dbReference type="InterPro" id="IPR050248">
    <property type="entry name" value="Polysacc_deacetylase_ArnD"/>
</dbReference>
<evidence type="ECO:0000259" key="4">
    <source>
        <dbReference type="PROSITE" id="PS51677"/>
    </source>
</evidence>
<evidence type="ECO:0000256" key="1">
    <source>
        <dbReference type="ARBA" id="ARBA00022723"/>
    </source>
</evidence>
<evidence type="ECO:0000256" key="3">
    <source>
        <dbReference type="SAM" id="SignalP"/>
    </source>
</evidence>
<dbReference type="Pfam" id="PF01522">
    <property type="entry name" value="Polysacc_deac_1"/>
    <property type="match status" value="1"/>
</dbReference>
<keyword evidence="1" id="KW-0479">Metal-binding</keyword>
<keyword evidence="6" id="KW-1185">Reference proteome</keyword>
<dbReference type="InterPro" id="IPR011330">
    <property type="entry name" value="Glyco_hydro/deAcase_b/a-brl"/>
</dbReference>
<comment type="caution">
    <text evidence="5">The sequence shown here is derived from an EMBL/GenBank/DDBJ whole genome shotgun (WGS) entry which is preliminary data.</text>
</comment>
<dbReference type="EMBL" id="JAAAUY010000850">
    <property type="protein sequence ID" value="KAF9325929.1"/>
    <property type="molecule type" value="Genomic_DNA"/>
</dbReference>
<dbReference type="SUPFAM" id="SSF88713">
    <property type="entry name" value="Glycoside hydrolase/deacetylase"/>
    <property type="match status" value="1"/>
</dbReference>
<sequence>MLLKSLAFSPLVVAAVNAQVAVIPGYPPIDQVPDVNSPEVKRWLQQIDLRGAPKIPVNNGDPPTCPTVPFPPAERCNWLCDQCYADDLFWCRSPNTWAITFDDGPLLITPTILDYLKAERLCASFFLIGSHIVQRPDTVRRDFTEGHHLASHTWSHKGLTTLTNEQIVAEMKWTEKLVHQLTGRRLKYMRPPYGDIDNRVRSVLMKLGYIAVDWSGDDFGTDDWMLPDMITEQEILVKFEKSLDKYVAAGRKQGIISLEHDFDVHMYNLHKKQIPLGRVRNITITNVAGCQRDRFLYQKKWARLD</sequence>
<dbReference type="PANTHER" id="PTHR10587:SF133">
    <property type="entry name" value="CHITIN DEACETYLASE 1-RELATED"/>
    <property type="match status" value="1"/>
</dbReference>
<dbReference type="GO" id="GO:0046872">
    <property type="term" value="F:metal ion binding"/>
    <property type="evidence" value="ECO:0007669"/>
    <property type="project" value="UniProtKB-KW"/>
</dbReference>
<evidence type="ECO:0000313" key="5">
    <source>
        <dbReference type="EMBL" id="KAF9325929.1"/>
    </source>
</evidence>
<dbReference type="Gene3D" id="3.20.20.370">
    <property type="entry name" value="Glycoside hydrolase/deacetylase"/>
    <property type="match status" value="1"/>
</dbReference>
<evidence type="ECO:0000313" key="6">
    <source>
        <dbReference type="Proteomes" id="UP000696485"/>
    </source>
</evidence>
<keyword evidence="2" id="KW-0378">Hydrolase</keyword>
<proteinExistence type="predicted"/>
<feature type="signal peptide" evidence="3">
    <location>
        <begin position="1"/>
        <end position="18"/>
    </location>
</feature>
<dbReference type="PANTHER" id="PTHR10587">
    <property type="entry name" value="GLYCOSYL TRANSFERASE-RELATED"/>
    <property type="match status" value="1"/>
</dbReference>
<name>A0A9P5SCW3_9FUNG</name>
<dbReference type="AlphaFoldDB" id="A0A9P5SCW3"/>
<accession>A0A9P5SCW3</accession>
<gene>
    <name evidence="5" type="primary">CDA2_19</name>
    <name evidence="5" type="ORF">BG006_010610</name>
</gene>
<dbReference type="InterPro" id="IPR002509">
    <property type="entry name" value="NODB_dom"/>
</dbReference>
<dbReference type="GO" id="GO:0005975">
    <property type="term" value="P:carbohydrate metabolic process"/>
    <property type="evidence" value="ECO:0007669"/>
    <property type="project" value="InterPro"/>
</dbReference>
<dbReference type="GO" id="GO:0004099">
    <property type="term" value="F:chitin deacetylase activity"/>
    <property type="evidence" value="ECO:0007669"/>
    <property type="project" value="TreeGrafter"/>
</dbReference>
<dbReference type="GO" id="GO:0016020">
    <property type="term" value="C:membrane"/>
    <property type="evidence" value="ECO:0007669"/>
    <property type="project" value="TreeGrafter"/>
</dbReference>
<protein>
    <submittedName>
        <fullName evidence="5">Chitin deacetylase</fullName>
    </submittedName>
</protein>
<organism evidence="5 6">
    <name type="scientific">Podila minutissima</name>
    <dbReference type="NCBI Taxonomy" id="64525"/>
    <lineage>
        <taxon>Eukaryota</taxon>
        <taxon>Fungi</taxon>
        <taxon>Fungi incertae sedis</taxon>
        <taxon>Mucoromycota</taxon>
        <taxon>Mortierellomycotina</taxon>
        <taxon>Mortierellomycetes</taxon>
        <taxon>Mortierellales</taxon>
        <taxon>Mortierellaceae</taxon>
        <taxon>Podila</taxon>
    </lineage>
</organism>
<dbReference type="GO" id="GO:0009272">
    <property type="term" value="P:fungal-type cell wall biogenesis"/>
    <property type="evidence" value="ECO:0007669"/>
    <property type="project" value="UniProtKB-ARBA"/>
</dbReference>
<reference evidence="5" key="1">
    <citation type="journal article" date="2020" name="Fungal Divers.">
        <title>Resolving the Mortierellaceae phylogeny through synthesis of multi-gene phylogenetics and phylogenomics.</title>
        <authorList>
            <person name="Vandepol N."/>
            <person name="Liber J."/>
            <person name="Desiro A."/>
            <person name="Na H."/>
            <person name="Kennedy M."/>
            <person name="Barry K."/>
            <person name="Grigoriev I.V."/>
            <person name="Miller A.N."/>
            <person name="O'Donnell K."/>
            <person name="Stajich J.E."/>
            <person name="Bonito G."/>
        </authorList>
    </citation>
    <scope>NUCLEOTIDE SEQUENCE</scope>
    <source>
        <strain evidence="5">NVP1</strain>
    </source>
</reference>
<feature type="chain" id="PRO_5040250369" evidence="3">
    <location>
        <begin position="19"/>
        <end position="305"/>
    </location>
</feature>